<feature type="transmembrane region" description="Helical" evidence="7">
    <location>
        <begin position="825"/>
        <end position="846"/>
    </location>
</feature>
<dbReference type="PANTHER" id="PTHR30509">
    <property type="entry name" value="P-HYDROXYBENZOIC ACID EFFLUX PUMP SUBUNIT-RELATED"/>
    <property type="match status" value="1"/>
</dbReference>
<evidence type="ECO:0000313" key="9">
    <source>
        <dbReference type="EMBL" id="CBN78428.1"/>
    </source>
</evidence>
<name>D8LD61_ECTSI</name>
<feature type="region of interest" description="Disordered" evidence="6">
    <location>
        <begin position="903"/>
        <end position="990"/>
    </location>
</feature>
<gene>
    <name evidence="9" type="ORF">Esi_0113_0078</name>
</gene>
<feature type="compositionally biased region" description="Basic residues" evidence="6">
    <location>
        <begin position="678"/>
        <end position="687"/>
    </location>
</feature>
<evidence type="ECO:0000256" key="3">
    <source>
        <dbReference type="ARBA" id="ARBA00022692"/>
    </source>
</evidence>
<protein>
    <recommendedName>
        <fullName evidence="8">Integral membrane bound transporter domain-containing protein</fullName>
    </recommendedName>
</protein>
<dbReference type="InterPro" id="IPR049453">
    <property type="entry name" value="Memb_transporter_dom"/>
</dbReference>
<dbReference type="OrthoDB" id="207409at2759"/>
<accession>D8LD61</accession>
<keyword evidence="2" id="KW-1003">Cell membrane</keyword>
<feature type="region of interest" description="Disordered" evidence="6">
    <location>
        <begin position="1"/>
        <end position="25"/>
    </location>
</feature>
<organism evidence="9 10">
    <name type="scientific">Ectocarpus siliculosus</name>
    <name type="common">Brown alga</name>
    <name type="synonym">Conferva siliculosa</name>
    <dbReference type="NCBI Taxonomy" id="2880"/>
    <lineage>
        <taxon>Eukaryota</taxon>
        <taxon>Sar</taxon>
        <taxon>Stramenopiles</taxon>
        <taxon>Ochrophyta</taxon>
        <taxon>PX clade</taxon>
        <taxon>Phaeophyceae</taxon>
        <taxon>Ectocarpales</taxon>
        <taxon>Ectocarpaceae</taxon>
        <taxon>Ectocarpus</taxon>
    </lineage>
</organism>
<sequence>MANQGHDRREQTSRSHGKKMPAYRPPSDFRVNVEAGLRTTLSLGLVFLWLGFGPFGGGLSFFAGVTAIVCVGGSAGQTISRSLMMTHGALVGAICAILPRWLMQWGRFPAGAGFFAAVFLVLRSRRLTSLGKKFGCVGVTLLVLGKMSDDGLTLSWWGSVATFVRVHIEGGVTALVASLLPYPRLATREGALRAQFMCHSLSSAVDARVTGFIKGRDETSISRARLLCLQVRQNLEIIRMELGWSRLELGLLFGGFCAGGMQSANALEELSELMEQVLQGVRGMRQSMVDMHRTRAQASFSRVVGSSLRGVSKAVDVTLEATSRRSALLPASILACCHRYTGIPMMQPHPDDSKDVLVNTENKPSKHLQPAFPPSFPSPCFYFDNAGIPIFLPAPTHSKDALGTADNTSTAMKTSSVDNNNAAAAAAAAVAGTGGPVDDDEERGLRSSTEPPPLRRQSSLLETTGRLEEAVSRMMKDYQRARKEVLYGLDDLGRPLEEVASSGREVDSGGRSPSLPRDPVSLEDLQSLSKRINLPRTGSINLSGLKNGLSTTAGGLPARSKEAEVSEGIGGRRREGDPLGGVPNHVLVMKERQKLGSAATMARGAFLFSLSGLCSALTKKRVNRTGGWRPSQSAEAARFVFSGLWTAIRPPPGLLGALSSTPGFLAARCFRRRDSSRGHRRKAKSALKRLGAGSGPGSPTPRPGGVREGGCLSAVTRSGYFWCFKVSLALTLCAVFSLSPFLAELFEPSVWISVTASFVMDTQSASAVSTSLLRLVGTVLGAVYGILAAKLAGQPEDESYSFQTYAILLPWVAVTCFFRNSSQFSYAALVAAFTAVVIFTSSNTVLGANGEAVSLARIVNTVVGSVVYLLVDMLLAPTRAKNLVLEQIYLSLDAAFREPGFLDGGGSGRPLDPTPIVSGEQGRDSPPGKPAAGSPPAESAGPAGSPAGGEDGPLRDEGRRIVDVPRGSGLAGVRWEGSGAEEGEGSRLEGEAAATAAVVSTTSWGGREKEPGGIRKMVCALALQKRYLPLAELEPQLWYEAFPASAYQDMVAAQEELLRALTLLTKSAIAVSEDRSTEWRRELSELGSHLASLVQLLKIALEDARDVFGGGDLPKAFSHRGGGGDADADSDSDGGGGGGGEEGEGMLRMLDVQADAMRLNADVQSDFVMFIQAFMDRGAFPVWELESILRISTAVLAVMGVQRALLTLGHAVATVVDRESYGSYYR</sequence>
<feature type="compositionally biased region" description="Basic and acidic residues" evidence="6">
    <location>
        <begin position="559"/>
        <end position="577"/>
    </location>
</feature>
<dbReference type="Pfam" id="PF13515">
    <property type="entry name" value="FUSC_2"/>
    <property type="match status" value="1"/>
</dbReference>
<evidence type="ECO:0000259" key="8">
    <source>
        <dbReference type="Pfam" id="PF13515"/>
    </source>
</evidence>
<dbReference type="InParanoid" id="D8LD61"/>
<feature type="compositionally biased region" description="Polar residues" evidence="6">
    <location>
        <begin position="544"/>
        <end position="553"/>
    </location>
</feature>
<dbReference type="AlphaFoldDB" id="D8LD61"/>
<proteinExistence type="predicted"/>
<feature type="transmembrane region" description="Helical" evidence="7">
    <location>
        <begin position="852"/>
        <end position="871"/>
    </location>
</feature>
<feature type="region of interest" description="Disordered" evidence="6">
    <location>
        <begin position="427"/>
        <end position="461"/>
    </location>
</feature>
<reference evidence="9 10" key="1">
    <citation type="journal article" date="2010" name="Nature">
        <title>The Ectocarpus genome and the independent evolution of multicellularity in brown algae.</title>
        <authorList>
            <person name="Cock J.M."/>
            <person name="Sterck L."/>
            <person name="Rouze P."/>
            <person name="Scornet D."/>
            <person name="Allen A.E."/>
            <person name="Amoutzias G."/>
            <person name="Anthouard V."/>
            <person name="Artiguenave F."/>
            <person name="Aury J.M."/>
            <person name="Badger J.H."/>
            <person name="Beszteri B."/>
            <person name="Billiau K."/>
            <person name="Bonnet E."/>
            <person name="Bothwell J.H."/>
            <person name="Bowler C."/>
            <person name="Boyen C."/>
            <person name="Brownlee C."/>
            <person name="Carrano C.J."/>
            <person name="Charrier B."/>
            <person name="Cho G.Y."/>
            <person name="Coelho S.M."/>
            <person name="Collen J."/>
            <person name="Corre E."/>
            <person name="Da Silva C."/>
            <person name="Delage L."/>
            <person name="Delaroque N."/>
            <person name="Dittami S.M."/>
            <person name="Doulbeau S."/>
            <person name="Elias M."/>
            <person name="Farnham G."/>
            <person name="Gachon C.M."/>
            <person name="Gschloessl B."/>
            <person name="Heesch S."/>
            <person name="Jabbari K."/>
            <person name="Jubin C."/>
            <person name="Kawai H."/>
            <person name="Kimura K."/>
            <person name="Kloareg B."/>
            <person name="Kupper F.C."/>
            <person name="Lang D."/>
            <person name="Le Bail A."/>
            <person name="Leblanc C."/>
            <person name="Lerouge P."/>
            <person name="Lohr M."/>
            <person name="Lopez P.J."/>
            <person name="Martens C."/>
            <person name="Maumus F."/>
            <person name="Michel G."/>
            <person name="Miranda-Saavedra D."/>
            <person name="Morales J."/>
            <person name="Moreau H."/>
            <person name="Motomura T."/>
            <person name="Nagasato C."/>
            <person name="Napoli C.A."/>
            <person name="Nelson D.R."/>
            <person name="Nyvall-Collen P."/>
            <person name="Peters A.F."/>
            <person name="Pommier C."/>
            <person name="Potin P."/>
            <person name="Poulain J."/>
            <person name="Quesneville H."/>
            <person name="Read B."/>
            <person name="Rensing S.A."/>
            <person name="Ritter A."/>
            <person name="Rousvoal S."/>
            <person name="Samanta M."/>
            <person name="Samson G."/>
            <person name="Schroeder D.C."/>
            <person name="Segurens B."/>
            <person name="Strittmatter M."/>
            <person name="Tonon T."/>
            <person name="Tregear J.W."/>
            <person name="Valentin K."/>
            <person name="von Dassow P."/>
            <person name="Yamagishi T."/>
            <person name="Van de Peer Y."/>
            <person name="Wincker P."/>
        </authorList>
    </citation>
    <scope>NUCLEOTIDE SEQUENCE [LARGE SCALE GENOMIC DNA]</scope>
    <source>
        <strain evidence="10">Ec32 / CCAP1310/4</strain>
    </source>
</reference>
<feature type="compositionally biased region" description="Low complexity" evidence="6">
    <location>
        <begin position="930"/>
        <end position="945"/>
    </location>
</feature>
<evidence type="ECO:0000256" key="2">
    <source>
        <dbReference type="ARBA" id="ARBA00022475"/>
    </source>
</evidence>
<keyword evidence="3 7" id="KW-0812">Transmembrane</keyword>
<evidence type="ECO:0000313" key="10">
    <source>
        <dbReference type="Proteomes" id="UP000002630"/>
    </source>
</evidence>
<dbReference type="EMBL" id="FN649748">
    <property type="protein sequence ID" value="CBN78428.1"/>
    <property type="molecule type" value="Genomic_DNA"/>
</dbReference>
<feature type="transmembrane region" description="Helical" evidence="7">
    <location>
        <begin position="83"/>
        <end position="102"/>
    </location>
</feature>
<feature type="compositionally biased region" description="Basic and acidic residues" evidence="6">
    <location>
        <begin position="952"/>
        <end position="963"/>
    </location>
</feature>
<dbReference type="Proteomes" id="UP000002630">
    <property type="component" value="Linkage Group LG23"/>
</dbReference>
<dbReference type="GO" id="GO:0005886">
    <property type="term" value="C:plasma membrane"/>
    <property type="evidence" value="ECO:0007669"/>
    <property type="project" value="UniProtKB-SubCell"/>
</dbReference>
<feature type="domain" description="Integral membrane bound transporter" evidence="8">
    <location>
        <begin position="747"/>
        <end position="871"/>
    </location>
</feature>
<comment type="subcellular location">
    <subcellularLocation>
        <location evidence="1">Cell membrane</location>
        <topology evidence="1">Multi-pass membrane protein</topology>
    </subcellularLocation>
</comment>
<feature type="region of interest" description="Disordered" evidence="6">
    <location>
        <begin position="499"/>
        <end position="521"/>
    </location>
</feature>
<feature type="region of interest" description="Disordered" evidence="6">
    <location>
        <begin position="544"/>
        <end position="583"/>
    </location>
</feature>
<evidence type="ECO:0000256" key="1">
    <source>
        <dbReference type="ARBA" id="ARBA00004651"/>
    </source>
</evidence>
<feature type="region of interest" description="Disordered" evidence="6">
    <location>
        <begin position="675"/>
        <end position="706"/>
    </location>
</feature>
<evidence type="ECO:0000256" key="4">
    <source>
        <dbReference type="ARBA" id="ARBA00022989"/>
    </source>
</evidence>
<evidence type="ECO:0000256" key="5">
    <source>
        <dbReference type="ARBA" id="ARBA00023136"/>
    </source>
</evidence>
<dbReference type="STRING" id="2880.D8LD61"/>
<evidence type="ECO:0000256" key="6">
    <source>
        <dbReference type="SAM" id="MobiDB-lite"/>
    </source>
</evidence>
<evidence type="ECO:0000256" key="7">
    <source>
        <dbReference type="SAM" id="Phobius"/>
    </source>
</evidence>
<keyword evidence="10" id="KW-1185">Reference proteome</keyword>
<feature type="compositionally biased region" description="Basic and acidic residues" evidence="6">
    <location>
        <begin position="1"/>
        <end position="13"/>
    </location>
</feature>
<feature type="region of interest" description="Disordered" evidence="6">
    <location>
        <begin position="1118"/>
        <end position="1144"/>
    </location>
</feature>
<feature type="transmembrane region" description="Helical" evidence="7">
    <location>
        <begin position="46"/>
        <end position="71"/>
    </location>
</feature>
<feature type="transmembrane region" description="Helical" evidence="7">
    <location>
        <begin position="108"/>
        <end position="124"/>
    </location>
</feature>
<keyword evidence="5 7" id="KW-0472">Membrane</keyword>
<dbReference type="EMBL" id="FN647822">
    <property type="protein sequence ID" value="CBN78428.1"/>
    <property type="molecule type" value="Genomic_DNA"/>
</dbReference>
<dbReference type="PANTHER" id="PTHR30509:SF9">
    <property type="entry name" value="MULTIDRUG RESISTANCE PROTEIN MDTO"/>
    <property type="match status" value="1"/>
</dbReference>
<keyword evidence="4 7" id="KW-1133">Transmembrane helix</keyword>